<dbReference type="STRING" id="1004.SAMN05661012_06247"/>
<dbReference type="EMBL" id="FPIZ01000036">
    <property type="protein sequence ID" value="SFW88423.1"/>
    <property type="molecule type" value="Genomic_DNA"/>
</dbReference>
<accession>A0A1K1SWJ6</accession>
<dbReference type="InterPro" id="IPR018060">
    <property type="entry name" value="HTH_AraC"/>
</dbReference>
<dbReference type="InterPro" id="IPR009057">
    <property type="entry name" value="Homeodomain-like_sf"/>
</dbReference>
<gene>
    <name evidence="5" type="ORF">SAMN05661012_06247</name>
</gene>
<dbReference type="SUPFAM" id="SSF46689">
    <property type="entry name" value="Homeodomain-like"/>
    <property type="match status" value="1"/>
</dbReference>
<dbReference type="InterPro" id="IPR014710">
    <property type="entry name" value="RmlC-like_jellyroll"/>
</dbReference>
<evidence type="ECO:0000313" key="5">
    <source>
        <dbReference type="EMBL" id="SFW88423.1"/>
    </source>
</evidence>
<dbReference type="PANTHER" id="PTHR43280:SF28">
    <property type="entry name" value="HTH-TYPE TRANSCRIPTIONAL ACTIVATOR RHAS"/>
    <property type="match status" value="1"/>
</dbReference>
<proteinExistence type="predicted"/>
<dbReference type="PROSITE" id="PS01124">
    <property type="entry name" value="HTH_ARAC_FAMILY_2"/>
    <property type="match status" value="1"/>
</dbReference>
<dbReference type="Pfam" id="PF02311">
    <property type="entry name" value="AraC_binding"/>
    <property type="match status" value="1"/>
</dbReference>
<dbReference type="PANTHER" id="PTHR43280">
    <property type="entry name" value="ARAC-FAMILY TRANSCRIPTIONAL REGULATOR"/>
    <property type="match status" value="1"/>
</dbReference>
<name>A0A1K1SWJ6_9BACT</name>
<evidence type="ECO:0000256" key="1">
    <source>
        <dbReference type="ARBA" id="ARBA00023015"/>
    </source>
</evidence>
<keyword evidence="1" id="KW-0805">Transcription regulation</keyword>
<protein>
    <submittedName>
        <fullName evidence="5">AraC-like ligand binding domain-containing protein</fullName>
    </submittedName>
</protein>
<organism evidence="5 6">
    <name type="scientific">Chitinophaga sancti</name>
    <dbReference type="NCBI Taxonomy" id="1004"/>
    <lineage>
        <taxon>Bacteria</taxon>
        <taxon>Pseudomonadati</taxon>
        <taxon>Bacteroidota</taxon>
        <taxon>Chitinophagia</taxon>
        <taxon>Chitinophagales</taxon>
        <taxon>Chitinophagaceae</taxon>
        <taxon>Chitinophaga</taxon>
    </lineage>
</organism>
<dbReference type="SMART" id="SM00342">
    <property type="entry name" value="HTH_ARAC"/>
    <property type="match status" value="1"/>
</dbReference>
<dbReference type="Gene3D" id="1.10.10.60">
    <property type="entry name" value="Homeodomain-like"/>
    <property type="match status" value="2"/>
</dbReference>
<evidence type="ECO:0000256" key="3">
    <source>
        <dbReference type="ARBA" id="ARBA00023163"/>
    </source>
</evidence>
<keyword evidence="3" id="KW-0804">Transcription</keyword>
<evidence type="ECO:0000313" key="6">
    <source>
        <dbReference type="Proteomes" id="UP000183788"/>
    </source>
</evidence>
<dbReference type="Pfam" id="PF12833">
    <property type="entry name" value="HTH_18"/>
    <property type="match status" value="1"/>
</dbReference>
<dbReference type="AlphaFoldDB" id="A0A1K1SWJ6"/>
<reference evidence="5 6" key="1">
    <citation type="submission" date="2016-11" db="EMBL/GenBank/DDBJ databases">
        <authorList>
            <person name="Jaros S."/>
            <person name="Januszkiewicz K."/>
            <person name="Wedrychowicz H."/>
        </authorList>
    </citation>
    <scope>NUCLEOTIDE SEQUENCE [LARGE SCALE GENOMIC DNA]</scope>
    <source>
        <strain evidence="5 6">DSM 784</strain>
    </source>
</reference>
<dbReference type="GO" id="GO:0003700">
    <property type="term" value="F:DNA-binding transcription factor activity"/>
    <property type="evidence" value="ECO:0007669"/>
    <property type="project" value="InterPro"/>
</dbReference>
<keyword evidence="2" id="KW-0238">DNA-binding</keyword>
<dbReference type="InterPro" id="IPR003313">
    <property type="entry name" value="AraC-bd"/>
</dbReference>
<evidence type="ECO:0000259" key="4">
    <source>
        <dbReference type="PROSITE" id="PS01124"/>
    </source>
</evidence>
<dbReference type="SUPFAM" id="SSF51215">
    <property type="entry name" value="Regulatory protein AraC"/>
    <property type="match status" value="1"/>
</dbReference>
<dbReference type="Proteomes" id="UP000183788">
    <property type="component" value="Unassembled WGS sequence"/>
</dbReference>
<evidence type="ECO:0000256" key="2">
    <source>
        <dbReference type="ARBA" id="ARBA00023125"/>
    </source>
</evidence>
<dbReference type="Gene3D" id="2.60.120.10">
    <property type="entry name" value="Jelly Rolls"/>
    <property type="match status" value="1"/>
</dbReference>
<sequence length="312" mass="36139">MPRSERAGIVKFKVLKVCFEVMLIENTIHPFTVSVEELEAWSRRPHKHNFFELVYIEKGSGRQCINDHNIAYAADNIFLLPPFDCHSFQIHAPTRFVFIQFNALFFQKDTHQQMDYSNWFNNLHYIISTYNRQPGDIIHNASDKALLINLIKGIEHEYNNKQEQSDSIIRGNMFALLNILVRNFENTFRENNPVPDKAAGDMLQYIQYNLFDNDKLRVDALASEASEFNLSANYVSEYFKKKTGESLKEYILKSRVNVAYSRIQNSGKSMNEIAWELGFTDASHLSKMIKKYFPPSQQHVADNTASCITASL</sequence>
<dbReference type="GO" id="GO:0043565">
    <property type="term" value="F:sequence-specific DNA binding"/>
    <property type="evidence" value="ECO:0007669"/>
    <property type="project" value="InterPro"/>
</dbReference>
<dbReference type="InterPro" id="IPR037923">
    <property type="entry name" value="HTH-like"/>
</dbReference>
<feature type="domain" description="HTH araC/xylS-type" evidence="4">
    <location>
        <begin position="200"/>
        <end position="303"/>
    </location>
</feature>